<dbReference type="PANTHER" id="PTHR21139:SF2">
    <property type="entry name" value="TRIOSEPHOSPHATE ISOMERASE"/>
    <property type="match status" value="1"/>
</dbReference>
<dbReference type="OrthoDB" id="6715177at2759"/>
<dbReference type="EMBL" id="JXTC01000165">
    <property type="protein sequence ID" value="PON84279.1"/>
    <property type="molecule type" value="Genomic_DNA"/>
</dbReference>
<dbReference type="GO" id="GO:0006094">
    <property type="term" value="P:gluconeogenesis"/>
    <property type="evidence" value="ECO:0007669"/>
    <property type="project" value="TreeGrafter"/>
</dbReference>
<organism evidence="5 6">
    <name type="scientific">Trema orientale</name>
    <name type="common">Charcoal tree</name>
    <name type="synonym">Celtis orientalis</name>
    <dbReference type="NCBI Taxonomy" id="63057"/>
    <lineage>
        <taxon>Eukaryota</taxon>
        <taxon>Viridiplantae</taxon>
        <taxon>Streptophyta</taxon>
        <taxon>Embryophyta</taxon>
        <taxon>Tracheophyta</taxon>
        <taxon>Spermatophyta</taxon>
        <taxon>Magnoliopsida</taxon>
        <taxon>eudicotyledons</taxon>
        <taxon>Gunneridae</taxon>
        <taxon>Pentapetalae</taxon>
        <taxon>rosids</taxon>
        <taxon>fabids</taxon>
        <taxon>Rosales</taxon>
        <taxon>Cannabaceae</taxon>
        <taxon>Trema</taxon>
    </lineage>
</organism>
<keyword evidence="6" id="KW-1185">Reference proteome</keyword>
<dbReference type="PANTHER" id="PTHR21139">
    <property type="entry name" value="TRIOSEPHOSPHATE ISOMERASE"/>
    <property type="match status" value="1"/>
</dbReference>
<dbReference type="GO" id="GO:0046166">
    <property type="term" value="P:glyceraldehyde-3-phosphate biosynthetic process"/>
    <property type="evidence" value="ECO:0007669"/>
    <property type="project" value="TreeGrafter"/>
</dbReference>
<comment type="similarity">
    <text evidence="1">Belongs to the triosephosphate isomerase family.</text>
</comment>
<dbReference type="GO" id="GO:0019563">
    <property type="term" value="P:glycerol catabolic process"/>
    <property type="evidence" value="ECO:0007669"/>
    <property type="project" value="TreeGrafter"/>
</dbReference>
<gene>
    <name evidence="5" type="ORF">TorRG33x02_199210</name>
</gene>
<evidence type="ECO:0000313" key="6">
    <source>
        <dbReference type="Proteomes" id="UP000237000"/>
    </source>
</evidence>
<dbReference type="GO" id="GO:0005829">
    <property type="term" value="C:cytosol"/>
    <property type="evidence" value="ECO:0007669"/>
    <property type="project" value="TreeGrafter"/>
</dbReference>
<sequence length="150" mass="16547">MQKPIQFKASFQSHGLSLSGQSSIAMVSKVKRSLTDRIEISAQKLLGWRGWSFHWRNRDIGVKWIILGHSERSNIVGKKATYALSESLGVIACIGDLSEEREAGKTSDVCFQQLKAFADIVPSWDNIVIAYEPVWAIGTGKVATIQQALG</sequence>
<evidence type="ECO:0000313" key="5">
    <source>
        <dbReference type="EMBL" id="PON84279.1"/>
    </source>
</evidence>
<dbReference type="STRING" id="63057.A0A2P5EFF7"/>
<dbReference type="InParanoid" id="A0A2P5EFF7"/>
<dbReference type="Gene3D" id="3.20.20.70">
    <property type="entry name" value="Aldolase class I"/>
    <property type="match status" value="1"/>
</dbReference>
<evidence type="ECO:0000256" key="3">
    <source>
        <dbReference type="ARBA" id="ARBA00023235"/>
    </source>
</evidence>
<comment type="subunit">
    <text evidence="2">Homodimer.</text>
</comment>
<dbReference type="CDD" id="cd00311">
    <property type="entry name" value="TIM"/>
    <property type="match status" value="1"/>
</dbReference>
<dbReference type="InterPro" id="IPR013785">
    <property type="entry name" value="Aldolase_TIM"/>
</dbReference>
<reference evidence="6" key="1">
    <citation type="submission" date="2016-06" db="EMBL/GenBank/DDBJ databases">
        <title>Parallel loss of symbiosis genes in relatives of nitrogen-fixing non-legume Parasponia.</title>
        <authorList>
            <person name="Van Velzen R."/>
            <person name="Holmer R."/>
            <person name="Bu F."/>
            <person name="Rutten L."/>
            <person name="Van Zeijl A."/>
            <person name="Liu W."/>
            <person name="Santuari L."/>
            <person name="Cao Q."/>
            <person name="Sharma T."/>
            <person name="Shen D."/>
            <person name="Roswanjaya Y."/>
            <person name="Wardhani T."/>
            <person name="Kalhor M.S."/>
            <person name="Jansen J."/>
            <person name="Van den Hoogen J."/>
            <person name="Gungor B."/>
            <person name="Hartog M."/>
            <person name="Hontelez J."/>
            <person name="Verver J."/>
            <person name="Yang W.-C."/>
            <person name="Schijlen E."/>
            <person name="Repin R."/>
            <person name="Schilthuizen M."/>
            <person name="Schranz E."/>
            <person name="Heidstra R."/>
            <person name="Miyata K."/>
            <person name="Fedorova E."/>
            <person name="Kohlen W."/>
            <person name="Bisseling T."/>
            <person name="Smit S."/>
            <person name="Geurts R."/>
        </authorList>
    </citation>
    <scope>NUCLEOTIDE SEQUENCE [LARGE SCALE GENOMIC DNA]</scope>
    <source>
        <strain evidence="6">cv. RG33-2</strain>
    </source>
</reference>
<dbReference type="PROSITE" id="PS00171">
    <property type="entry name" value="TIM_1"/>
    <property type="match status" value="1"/>
</dbReference>
<evidence type="ECO:0000256" key="4">
    <source>
        <dbReference type="ARBA" id="ARBA00024331"/>
    </source>
</evidence>
<evidence type="ECO:0000256" key="1">
    <source>
        <dbReference type="ARBA" id="ARBA00007422"/>
    </source>
</evidence>
<comment type="caution">
    <text evidence="5">The sequence shown here is derived from an EMBL/GenBank/DDBJ whole genome shotgun (WGS) entry which is preliminary data.</text>
</comment>
<dbReference type="Proteomes" id="UP000237000">
    <property type="component" value="Unassembled WGS sequence"/>
</dbReference>
<proteinExistence type="inferred from homology"/>
<dbReference type="GO" id="GO:0004807">
    <property type="term" value="F:triose-phosphate isomerase activity"/>
    <property type="evidence" value="ECO:0007669"/>
    <property type="project" value="InterPro"/>
</dbReference>
<accession>A0A2P5EFF7</accession>
<dbReference type="Pfam" id="PF00121">
    <property type="entry name" value="TIM"/>
    <property type="match status" value="1"/>
</dbReference>
<keyword evidence="3 5" id="KW-0413">Isomerase</keyword>
<dbReference type="SUPFAM" id="SSF51351">
    <property type="entry name" value="Triosephosphate isomerase (TIM)"/>
    <property type="match status" value="1"/>
</dbReference>
<evidence type="ECO:0000256" key="2">
    <source>
        <dbReference type="ARBA" id="ARBA00011738"/>
    </source>
</evidence>
<comment type="pathway">
    <text evidence="4">Carbohydrate biosynthesis.</text>
</comment>
<dbReference type="InterPro" id="IPR035990">
    <property type="entry name" value="TIM_sf"/>
</dbReference>
<dbReference type="AlphaFoldDB" id="A0A2P5EFF7"/>
<dbReference type="InterPro" id="IPR020861">
    <property type="entry name" value="Triosephosphate_isomerase_AS"/>
</dbReference>
<protein>
    <submittedName>
        <fullName evidence="5">Triosephosphate isomerase</fullName>
    </submittedName>
</protein>
<dbReference type="GO" id="GO:0006096">
    <property type="term" value="P:glycolytic process"/>
    <property type="evidence" value="ECO:0007669"/>
    <property type="project" value="TreeGrafter"/>
</dbReference>
<dbReference type="InterPro" id="IPR000652">
    <property type="entry name" value="Triosephosphate_isomerase"/>
</dbReference>
<dbReference type="PROSITE" id="PS51440">
    <property type="entry name" value="TIM_2"/>
    <property type="match status" value="1"/>
</dbReference>
<name>A0A2P5EFF7_TREOI</name>